<keyword evidence="5 9" id="KW-1133">Transmembrane helix</keyword>
<keyword evidence="4" id="KW-0653">Protein transport</keyword>
<evidence type="ECO:0000256" key="2">
    <source>
        <dbReference type="ARBA" id="ARBA00022448"/>
    </source>
</evidence>
<dbReference type="InterPro" id="IPR015260">
    <property type="entry name" value="Syntaxin-6/10/61_N"/>
</dbReference>
<dbReference type="GO" id="GO:0015031">
    <property type="term" value="P:protein transport"/>
    <property type="evidence" value="ECO:0007669"/>
    <property type="project" value="UniProtKB-KW"/>
</dbReference>
<organism evidence="11 12">
    <name type="scientific">Carex littledalei</name>
    <dbReference type="NCBI Taxonomy" id="544730"/>
    <lineage>
        <taxon>Eukaryota</taxon>
        <taxon>Viridiplantae</taxon>
        <taxon>Streptophyta</taxon>
        <taxon>Embryophyta</taxon>
        <taxon>Tracheophyta</taxon>
        <taxon>Spermatophyta</taxon>
        <taxon>Magnoliopsida</taxon>
        <taxon>Liliopsida</taxon>
        <taxon>Poales</taxon>
        <taxon>Cyperaceae</taxon>
        <taxon>Cyperoideae</taxon>
        <taxon>Cariceae</taxon>
        <taxon>Carex</taxon>
        <taxon>Carex subgen. Euthyceras</taxon>
    </lineage>
</organism>
<evidence type="ECO:0000256" key="4">
    <source>
        <dbReference type="ARBA" id="ARBA00022927"/>
    </source>
</evidence>
<evidence type="ECO:0000313" key="11">
    <source>
        <dbReference type="EMBL" id="KAF3325801.1"/>
    </source>
</evidence>
<dbReference type="GO" id="GO:0048193">
    <property type="term" value="P:Golgi vesicle transport"/>
    <property type="evidence" value="ECO:0007669"/>
    <property type="project" value="InterPro"/>
</dbReference>
<evidence type="ECO:0000256" key="8">
    <source>
        <dbReference type="ARBA" id="ARBA00037801"/>
    </source>
</evidence>
<evidence type="ECO:0000259" key="10">
    <source>
        <dbReference type="Pfam" id="PF09177"/>
    </source>
</evidence>
<dbReference type="InterPro" id="IPR010989">
    <property type="entry name" value="SNARE"/>
</dbReference>
<evidence type="ECO:0000256" key="7">
    <source>
        <dbReference type="ARBA" id="ARBA00023136"/>
    </source>
</evidence>
<protein>
    <submittedName>
        <fullName evidence="11">Syntaxin-61</fullName>
    </submittedName>
</protein>
<comment type="caution">
    <text evidence="11">The sequence shown here is derived from an EMBL/GenBank/DDBJ whole genome shotgun (WGS) entry which is preliminary data.</text>
</comment>
<dbReference type="PANTHER" id="PTHR34949:SF3">
    <property type="entry name" value="OS08G0244100 PROTEIN"/>
    <property type="match status" value="1"/>
</dbReference>
<dbReference type="Proteomes" id="UP000623129">
    <property type="component" value="Unassembled WGS sequence"/>
</dbReference>
<keyword evidence="12" id="KW-1185">Reference proteome</keyword>
<evidence type="ECO:0000256" key="5">
    <source>
        <dbReference type="ARBA" id="ARBA00022989"/>
    </source>
</evidence>
<comment type="similarity">
    <text evidence="1">Belongs to the syntaxin family.</text>
</comment>
<dbReference type="EMBL" id="SWLB01000019">
    <property type="protein sequence ID" value="KAF3325801.1"/>
    <property type="molecule type" value="Genomic_DNA"/>
</dbReference>
<keyword evidence="2" id="KW-0813">Transport</keyword>
<sequence>MAVVSSFDQWEKDVFFSAAEEVQESADVMESLYRTWHQNGTSGICSDDLEELQRELRAALGTAKWQLEQFQQAIAASHENYPSEENTISRRKQFISAIKNQIKRVETSVTSNLAKEGKPTFTWVKLEEGDRDDFVSFLSSDSLSTRKPDRATEPLKEVPCKREKEVIIQIESVNGEHEVTGNCYRVSSNGFSRGFEAQPRVKLFKNNILRVKDEESMPRLKNSLSNHLNLKGIPFISKNFTGLSERSGSCFHRLKENLKSSNLQLNYIRGDRIIQQNSQLNRSIRATFLLLMSIVLIVPFVIYAT</sequence>
<accession>A0A833QPW5</accession>
<gene>
    <name evidence="11" type="ORF">FCM35_KLT08881</name>
</gene>
<proteinExistence type="inferred from homology"/>
<reference evidence="11" key="1">
    <citation type="submission" date="2020-01" db="EMBL/GenBank/DDBJ databases">
        <title>Genome sequence of Kobresia littledalei, the first chromosome-level genome in the family Cyperaceae.</title>
        <authorList>
            <person name="Qu G."/>
        </authorList>
    </citation>
    <scope>NUCLEOTIDE SEQUENCE</scope>
    <source>
        <strain evidence="11">C.B.Clarke</strain>
        <tissue evidence="11">Leaf</tissue>
    </source>
</reference>
<evidence type="ECO:0000256" key="1">
    <source>
        <dbReference type="ARBA" id="ARBA00009063"/>
    </source>
</evidence>
<dbReference type="Pfam" id="PF09177">
    <property type="entry name" value="STX6_10_61_N"/>
    <property type="match status" value="1"/>
</dbReference>
<evidence type="ECO:0000256" key="3">
    <source>
        <dbReference type="ARBA" id="ARBA00022692"/>
    </source>
</evidence>
<dbReference type="OrthoDB" id="1889309at2759"/>
<keyword evidence="6" id="KW-0333">Golgi apparatus</keyword>
<dbReference type="SUPFAM" id="SSF47661">
    <property type="entry name" value="t-snare proteins"/>
    <property type="match status" value="1"/>
</dbReference>
<dbReference type="CDD" id="cd21442">
    <property type="entry name" value="SNARE_NTD_STX6-like"/>
    <property type="match status" value="1"/>
</dbReference>
<feature type="domain" description="Syntaxin 6/10/61 N-terminal" evidence="10">
    <location>
        <begin position="13"/>
        <end position="106"/>
    </location>
</feature>
<dbReference type="GO" id="GO:0005794">
    <property type="term" value="C:Golgi apparatus"/>
    <property type="evidence" value="ECO:0007669"/>
    <property type="project" value="UniProtKB-SubCell"/>
</dbReference>
<dbReference type="FunFam" id="1.20.58.90:FF:000004">
    <property type="entry name" value="Syntaxin 10"/>
    <property type="match status" value="1"/>
</dbReference>
<feature type="transmembrane region" description="Helical" evidence="9">
    <location>
        <begin position="286"/>
        <end position="304"/>
    </location>
</feature>
<keyword evidence="7 9" id="KW-0472">Membrane</keyword>
<keyword evidence="3 9" id="KW-0812">Transmembrane</keyword>
<dbReference type="AlphaFoldDB" id="A0A833QPW5"/>
<dbReference type="PANTHER" id="PTHR34949">
    <property type="entry name" value="OS05G0443700 PROTEIN"/>
    <property type="match status" value="1"/>
</dbReference>
<dbReference type="Gene3D" id="1.20.58.90">
    <property type="match status" value="1"/>
</dbReference>
<name>A0A833QPW5_9POAL</name>
<evidence type="ECO:0000313" key="12">
    <source>
        <dbReference type="Proteomes" id="UP000623129"/>
    </source>
</evidence>
<dbReference type="GO" id="GO:0016020">
    <property type="term" value="C:membrane"/>
    <property type="evidence" value="ECO:0007669"/>
    <property type="project" value="InterPro"/>
</dbReference>
<evidence type="ECO:0000256" key="6">
    <source>
        <dbReference type="ARBA" id="ARBA00023034"/>
    </source>
</evidence>
<comment type="subcellular location">
    <subcellularLocation>
        <location evidence="8">Golgi apparatus</location>
        <location evidence="8">trans-Golgi network membrane</location>
        <topology evidence="8">Single-pass type IV membrane protein</topology>
    </subcellularLocation>
</comment>
<evidence type="ECO:0000256" key="9">
    <source>
        <dbReference type="SAM" id="Phobius"/>
    </source>
</evidence>